<dbReference type="RefSeq" id="WP_147850610.1">
    <property type="nucleotide sequence ID" value="NZ_DATAJT010000503.1"/>
</dbReference>
<name>A0A5C8PDT1_9HYPH</name>
<organism evidence="2 3">
    <name type="scientific">Vineibacter terrae</name>
    <dbReference type="NCBI Taxonomy" id="2586908"/>
    <lineage>
        <taxon>Bacteria</taxon>
        <taxon>Pseudomonadati</taxon>
        <taxon>Pseudomonadota</taxon>
        <taxon>Alphaproteobacteria</taxon>
        <taxon>Hyphomicrobiales</taxon>
        <taxon>Vineibacter</taxon>
    </lineage>
</organism>
<comment type="caution">
    <text evidence="2">The sequence shown here is derived from an EMBL/GenBank/DDBJ whole genome shotgun (WGS) entry which is preliminary data.</text>
</comment>
<protein>
    <submittedName>
        <fullName evidence="2">Uncharacterized protein</fullName>
    </submittedName>
</protein>
<evidence type="ECO:0000313" key="2">
    <source>
        <dbReference type="EMBL" id="TXL71540.1"/>
    </source>
</evidence>
<dbReference type="EMBL" id="VDUZ01000042">
    <property type="protein sequence ID" value="TXL71540.1"/>
    <property type="molecule type" value="Genomic_DNA"/>
</dbReference>
<keyword evidence="1" id="KW-1133">Transmembrane helix</keyword>
<sequence length="76" mass="8067">MTAHFPAVTSAQAMARRRLARRAQQDTLLLAFCWLTAAAGLTASYWLEHLALQAASCVLGLIGALAALVLTVASNR</sequence>
<proteinExistence type="predicted"/>
<keyword evidence="3" id="KW-1185">Reference proteome</keyword>
<keyword evidence="1" id="KW-0812">Transmembrane</keyword>
<evidence type="ECO:0000313" key="3">
    <source>
        <dbReference type="Proteomes" id="UP000321638"/>
    </source>
</evidence>
<feature type="transmembrane region" description="Helical" evidence="1">
    <location>
        <begin position="53"/>
        <end position="73"/>
    </location>
</feature>
<reference evidence="2 3" key="1">
    <citation type="submission" date="2019-06" db="EMBL/GenBank/DDBJ databases">
        <title>New taxonomy in bacterial strain CC-CFT640, isolated from vineyard.</title>
        <authorList>
            <person name="Lin S.-Y."/>
            <person name="Tsai C.-F."/>
            <person name="Young C.-C."/>
        </authorList>
    </citation>
    <scope>NUCLEOTIDE SEQUENCE [LARGE SCALE GENOMIC DNA]</scope>
    <source>
        <strain evidence="2 3">CC-CFT640</strain>
    </source>
</reference>
<keyword evidence="1" id="KW-0472">Membrane</keyword>
<gene>
    <name evidence="2" type="ORF">FHP25_29630</name>
</gene>
<evidence type="ECO:0000256" key="1">
    <source>
        <dbReference type="SAM" id="Phobius"/>
    </source>
</evidence>
<dbReference type="Proteomes" id="UP000321638">
    <property type="component" value="Unassembled WGS sequence"/>
</dbReference>
<feature type="transmembrane region" description="Helical" evidence="1">
    <location>
        <begin position="27"/>
        <end position="47"/>
    </location>
</feature>
<dbReference type="AlphaFoldDB" id="A0A5C8PDT1"/>
<accession>A0A5C8PDT1</accession>